<dbReference type="VEuPathDB" id="FungiDB:sscle_11g086080"/>
<feature type="region of interest" description="Disordered" evidence="1">
    <location>
        <begin position="346"/>
        <end position="382"/>
    </location>
</feature>
<dbReference type="OrthoDB" id="5395975at2759"/>
<feature type="region of interest" description="Disordered" evidence="1">
    <location>
        <begin position="280"/>
        <end position="318"/>
    </location>
</feature>
<proteinExistence type="predicted"/>
<protein>
    <submittedName>
        <fullName evidence="2">Uncharacterized protein</fullName>
    </submittedName>
</protein>
<feature type="compositionally biased region" description="Low complexity" evidence="1">
    <location>
        <begin position="291"/>
        <end position="305"/>
    </location>
</feature>
<sequence length="575" mass="63943">MAHTTRENVEILVHTSAPSRGQDDTRYRAFARAYLNFEPATYLQLQDEPQASVANDEGPEVQIEEELHHATQQYDENASYCPPTQEPETNLGAYREIADEELSDLIYSPQLSFQSVLDNRNSPRFRTRSRAAVSLGMQSGQEIPGQSQVGSEVHSVEETPWRTQFIDSVPAQTQASSIVEDFLPENDRLLAQFSSPTRILELHEQQGESTQDSPVVSRESQFTDESSLNLEVPQAIPFIGSQSAETHTNLGFASSLSHRHFPITSPPRRAHTTRFRHITPSPVSTFHTDASNSMNSNNSNNMQSSGQAANTSNRRTSQRMEKEILADFTNEDLNLSEFSNKRSISGIPERLETSSSLPQHANSKRRRVDFPSSVDKSPKSPKRVKLLISDTTAEASSRSLPLSQTRATSIARDAPVISGTIAPMSSLVSSKSLATCIIPSFIPQTSSCDLTPANLVTTSLGRLVSIHQLRAVYKPTLQIRPCRPFERGYWLVDIKNLDDHVKQNLWSYLFRHISKGDSGWGVSAERTDDWKSVRVNCWGGLVKEIYTLLFIASESKMQVGDACWKDGGGETVISC</sequence>
<feature type="compositionally biased region" description="Polar residues" evidence="1">
    <location>
        <begin position="281"/>
        <end position="290"/>
    </location>
</feature>
<feature type="compositionally biased region" description="Polar residues" evidence="1">
    <location>
        <begin position="306"/>
        <end position="315"/>
    </location>
</feature>
<organism evidence="2 3">
    <name type="scientific">Sclerotinia sclerotiorum (strain ATCC 18683 / 1980 / Ss-1)</name>
    <name type="common">White mold</name>
    <name type="synonym">Whetzelinia sclerotiorum</name>
    <dbReference type="NCBI Taxonomy" id="665079"/>
    <lineage>
        <taxon>Eukaryota</taxon>
        <taxon>Fungi</taxon>
        <taxon>Dikarya</taxon>
        <taxon>Ascomycota</taxon>
        <taxon>Pezizomycotina</taxon>
        <taxon>Leotiomycetes</taxon>
        <taxon>Helotiales</taxon>
        <taxon>Sclerotiniaceae</taxon>
        <taxon>Sclerotinia</taxon>
    </lineage>
</organism>
<evidence type="ECO:0000256" key="1">
    <source>
        <dbReference type="SAM" id="MobiDB-lite"/>
    </source>
</evidence>
<dbReference type="AlphaFoldDB" id="A0A1D9QG05"/>
<name>A0A1D9QG05_SCLS1</name>
<gene>
    <name evidence="2" type="ORF">sscle_11g086080</name>
</gene>
<reference evidence="3" key="1">
    <citation type="journal article" date="2017" name="Genome Biol. Evol.">
        <title>The complete genome sequence of the phytopathogenic fungus Sclerotinia sclerotiorum reveals insights into the genome architecture of broad host range pathogens.</title>
        <authorList>
            <person name="Derbyshire M."/>
            <person name="Denton-Giles M."/>
            <person name="Hegedus D."/>
            <person name="Seifbarghy S."/>
            <person name="Rollins J."/>
            <person name="van Kan J."/>
            <person name="Seidl M.F."/>
            <person name="Faino L."/>
            <person name="Mbengue M."/>
            <person name="Navaud O."/>
            <person name="Raffaele S."/>
            <person name="Hammond-Kosack K."/>
            <person name="Heard S."/>
            <person name="Oliver R."/>
        </authorList>
    </citation>
    <scope>NUCLEOTIDE SEQUENCE [LARGE SCALE GENOMIC DNA]</scope>
    <source>
        <strain evidence="3">ATCC 18683 / 1980 / Ss-1</strain>
    </source>
</reference>
<dbReference type="EMBL" id="CP017824">
    <property type="protein sequence ID" value="APA13838.1"/>
    <property type="molecule type" value="Genomic_DNA"/>
</dbReference>
<accession>A0A1D9QG05</accession>
<evidence type="ECO:0000313" key="2">
    <source>
        <dbReference type="EMBL" id="APA13838.1"/>
    </source>
</evidence>
<dbReference type="Proteomes" id="UP000177798">
    <property type="component" value="Chromosome 11"/>
</dbReference>
<evidence type="ECO:0000313" key="3">
    <source>
        <dbReference type="Proteomes" id="UP000177798"/>
    </source>
</evidence>